<gene>
    <name evidence="4" type="ORF">E6K81_01840</name>
</gene>
<evidence type="ECO:0000313" key="5">
    <source>
        <dbReference type="Proteomes" id="UP000319771"/>
    </source>
</evidence>
<feature type="region of interest" description="Disordered" evidence="2">
    <location>
        <begin position="186"/>
        <end position="215"/>
    </location>
</feature>
<name>A0A538UDR1_UNCEI</name>
<dbReference type="SMART" id="SM00065">
    <property type="entry name" value="GAF"/>
    <property type="match status" value="1"/>
</dbReference>
<dbReference type="InterPro" id="IPR003018">
    <property type="entry name" value="GAF"/>
</dbReference>
<dbReference type="AlphaFoldDB" id="A0A538UDR1"/>
<evidence type="ECO:0000259" key="3">
    <source>
        <dbReference type="SMART" id="SM00065"/>
    </source>
</evidence>
<evidence type="ECO:0000313" key="4">
    <source>
        <dbReference type="EMBL" id="TMQ74003.1"/>
    </source>
</evidence>
<dbReference type="Proteomes" id="UP000319771">
    <property type="component" value="Unassembled WGS sequence"/>
</dbReference>
<dbReference type="EMBL" id="VBPB01000023">
    <property type="protein sequence ID" value="TMQ74003.1"/>
    <property type="molecule type" value="Genomic_DNA"/>
</dbReference>
<comment type="caution">
    <text evidence="4">The sequence shown here is derived from an EMBL/GenBank/DDBJ whole genome shotgun (WGS) entry which is preliminary data.</text>
</comment>
<evidence type="ECO:0000256" key="2">
    <source>
        <dbReference type="SAM" id="MobiDB-lite"/>
    </source>
</evidence>
<dbReference type="SUPFAM" id="SSF55781">
    <property type="entry name" value="GAF domain-like"/>
    <property type="match status" value="1"/>
</dbReference>
<sequence length="586" mass="62252">MSRFDLRDVSARLTRSRDIKAVVFEFLRTLEVPSRGDWRASLAFYEVSQDAFVDVFEREGNSLVRREIVVRAADLPERLVRKLFDASAICNAREKPSLFSGGLGTAPCYVADEHDTSALMPLTVLSEWRSCICLPLGDQADLIGILTITSARKNAFGGRAVGDLLPVKSLVTVALAKHLHRAAYTPAKARPAKPAAAPAQAATPQAVPAQPAAPQAVPAQPVAPAAVPARAAAPKAVPAKPVAPAPAQPAAPKPIPAPPAAPTPVPARAAAPKLVPAQPPAPKPAAPKPVPAQAAAPPPLPEKPPVFKAIPPPPAPEESVVESEDDVSAVIRAQLDALSGLSRDLDDEDPTGADTLAGLTREFESRQRSSDEYRVELDRVKGQMAELEEQSIAAVEHLSAAYTEMNEASWKMADLERRVTFARRFLALISQEPDDRQLPMVIVGWLSSDLGVDRCSLMTLDDREEALQISAQCGIDAGVAARVRVRVGQGVAGWVAHNRKPLLVRMRSEAEITPEAQAETYNSASFIAVPVVHNGRLYGVLNLSNKQGGELFNGVDFDCASLAGAVLAVRFSAAGPTARRTAARAA</sequence>
<organism evidence="4 5">
    <name type="scientific">Eiseniibacteriota bacterium</name>
    <dbReference type="NCBI Taxonomy" id="2212470"/>
    <lineage>
        <taxon>Bacteria</taxon>
        <taxon>Candidatus Eiseniibacteriota</taxon>
    </lineage>
</organism>
<dbReference type="Gene3D" id="3.30.450.40">
    <property type="match status" value="1"/>
</dbReference>
<dbReference type="InterPro" id="IPR029016">
    <property type="entry name" value="GAF-like_dom_sf"/>
</dbReference>
<accession>A0A538UDR1</accession>
<feature type="compositionally biased region" description="Low complexity" evidence="2">
    <location>
        <begin position="266"/>
        <end position="276"/>
    </location>
</feature>
<proteinExistence type="predicted"/>
<protein>
    <submittedName>
        <fullName evidence="4">GAF domain-containing protein</fullName>
    </submittedName>
</protein>
<feature type="coiled-coil region" evidence="1">
    <location>
        <begin position="370"/>
        <end position="418"/>
    </location>
</feature>
<feature type="compositionally biased region" description="Pro residues" evidence="2">
    <location>
        <begin position="241"/>
        <end position="265"/>
    </location>
</feature>
<feature type="region of interest" description="Disordered" evidence="2">
    <location>
        <begin position="240"/>
        <end position="319"/>
    </location>
</feature>
<dbReference type="Pfam" id="PF01590">
    <property type="entry name" value="GAF"/>
    <property type="match status" value="1"/>
</dbReference>
<feature type="domain" description="GAF" evidence="3">
    <location>
        <begin position="434"/>
        <end position="581"/>
    </location>
</feature>
<reference evidence="4 5" key="1">
    <citation type="journal article" date="2019" name="Nat. Microbiol.">
        <title>Mediterranean grassland soil C-N compound turnover is dependent on rainfall and depth, and is mediated by genomically divergent microorganisms.</title>
        <authorList>
            <person name="Diamond S."/>
            <person name="Andeer P.F."/>
            <person name="Li Z."/>
            <person name="Crits-Christoph A."/>
            <person name="Burstein D."/>
            <person name="Anantharaman K."/>
            <person name="Lane K.R."/>
            <person name="Thomas B.C."/>
            <person name="Pan C."/>
            <person name="Northen T.R."/>
            <person name="Banfield J.F."/>
        </authorList>
    </citation>
    <scope>NUCLEOTIDE SEQUENCE [LARGE SCALE GENOMIC DNA]</scope>
    <source>
        <strain evidence="4">WS_11</strain>
    </source>
</reference>
<feature type="compositionally biased region" description="Pro residues" evidence="2">
    <location>
        <begin position="277"/>
        <end position="316"/>
    </location>
</feature>
<evidence type="ECO:0000256" key="1">
    <source>
        <dbReference type="SAM" id="Coils"/>
    </source>
</evidence>
<keyword evidence="1" id="KW-0175">Coiled coil</keyword>